<name>A0ABX0E700_9ACTN</name>
<keyword evidence="1" id="KW-0732">Signal</keyword>
<dbReference type="Proteomes" id="UP001518140">
    <property type="component" value="Unassembled WGS sequence"/>
</dbReference>
<feature type="signal peptide" evidence="1">
    <location>
        <begin position="1"/>
        <end position="25"/>
    </location>
</feature>
<comment type="caution">
    <text evidence="2">The sequence shown here is derived from an EMBL/GenBank/DDBJ whole genome shotgun (WGS) entry which is preliminary data.</text>
</comment>
<organism evidence="2 3">
    <name type="scientific">Streptomyces ureilyticus</name>
    <dbReference type="NCBI Taxonomy" id="1775131"/>
    <lineage>
        <taxon>Bacteria</taxon>
        <taxon>Bacillati</taxon>
        <taxon>Actinomycetota</taxon>
        <taxon>Actinomycetes</taxon>
        <taxon>Kitasatosporales</taxon>
        <taxon>Streptomycetaceae</taxon>
        <taxon>Streptomyces</taxon>
    </lineage>
</organism>
<accession>A0ABX0E700</accession>
<feature type="chain" id="PRO_5047425348" evidence="1">
    <location>
        <begin position="26"/>
        <end position="127"/>
    </location>
</feature>
<proteinExistence type="predicted"/>
<evidence type="ECO:0000313" key="3">
    <source>
        <dbReference type="Proteomes" id="UP001518140"/>
    </source>
</evidence>
<sequence>MRRIGLTTALAATLLVGFGSGPSAAATTYEKDIERDCGFLKTAKYEFSMTKYGAESHKWDNAECAGHAWVKVKYKDRVTGNIRYSGWRHSDSTAEWGYQEVNSSPILKSYHKGCADCKEYVLPDDAS</sequence>
<evidence type="ECO:0000256" key="1">
    <source>
        <dbReference type="SAM" id="SignalP"/>
    </source>
</evidence>
<dbReference type="RefSeq" id="WP_165344931.1">
    <property type="nucleotide sequence ID" value="NZ_JAAKZX010000257.1"/>
</dbReference>
<evidence type="ECO:0000313" key="2">
    <source>
        <dbReference type="EMBL" id="NGO48443.1"/>
    </source>
</evidence>
<dbReference type="EMBL" id="JAAKZX010000257">
    <property type="protein sequence ID" value="NGO48443.1"/>
    <property type="molecule type" value="Genomic_DNA"/>
</dbReference>
<gene>
    <name evidence="2" type="ORF">G6048_42325</name>
</gene>
<protein>
    <submittedName>
        <fullName evidence="2">Uncharacterized protein</fullName>
    </submittedName>
</protein>
<reference evidence="2 3" key="1">
    <citation type="submission" date="2020-02" db="EMBL/GenBank/DDBJ databases">
        <title>Whole-genome analyses of novel actinobacteria.</title>
        <authorList>
            <person name="Sahin N."/>
            <person name="Tokatli A."/>
        </authorList>
    </citation>
    <scope>NUCLEOTIDE SEQUENCE [LARGE SCALE GENOMIC DNA]</scope>
    <source>
        <strain evidence="2 3">YC419</strain>
    </source>
</reference>
<keyword evidence="3" id="KW-1185">Reference proteome</keyword>